<feature type="signal peptide" evidence="2">
    <location>
        <begin position="1"/>
        <end position="19"/>
    </location>
</feature>
<reference evidence="4" key="1">
    <citation type="submission" date="2021-11" db="EMBL/GenBank/DDBJ databases">
        <authorList>
            <person name="Zhang Y."/>
            <person name="Ren M."/>
            <person name="Zhang X."/>
            <person name="Zhou X."/>
            <person name="Yang J."/>
        </authorList>
    </citation>
    <scope>NUCLEOTIDE SEQUENCE</scope>
</reference>
<evidence type="ECO:0000256" key="1">
    <source>
        <dbReference type="ARBA" id="ARBA00007727"/>
    </source>
</evidence>
<protein>
    <submittedName>
        <fullName evidence="4">Birch protein</fullName>
    </submittedName>
</protein>
<evidence type="ECO:0000259" key="3">
    <source>
        <dbReference type="Pfam" id="PF13839"/>
    </source>
</evidence>
<sequence>MGAFVVLIIVGVSVVYVDANYSQVNRKSSSTSGCDLFKRRSSIAKRMVDQIITTSITDGTPLHANYQGDSLSLNQWQSLTCMLHKALPMANYTLLRTAAVSTFRFPAYDVSLMLSRNAFLVDIVREKAGRVLNLNSISSGNLWKGFDVLIFDTWHWWLHTGRKQPWDFVRYGRHTYKDMNRMEAYEKALITWARWVEANVDPNKTRVFFQGVSPDHMNPSEWGERNGENCGAETVPTVREKYNGGPHPAEVVLKKVLRRMSLKAVYLLKITGLSQLRKDGHPGGYGYAGHRGMDCTHWCLPGVPDTWNDLLYAALF</sequence>
<proteinExistence type="evidence at transcript level"/>
<dbReference type="GO" id="GO:0005794">
    <property type="term" value="C:Golgi apparatus"/>
    <property type="evidence" value="ECO:0007669"/>
    <property type="project" value="TreeGrafter"/>
</dbReference>
<dbReference type="EMBL" id="OL546185">
    <property type="protein sequence ID" value="WAU86934.1"/>
    <property type="molecule type" value="mRNA"/>
</dbReference>
<comment type="similarity">
    <text evidence="1">Belongs to the PC-esterase family. TBL subfamily.</text>
</comment>
<dbReference type="GO" id="GO:0016413">
    <property type="term" value="F:O-acetyltransferase activity"/>
    <property type="evidence" value="ECO:0007669"/>
    <property type="project" value="InterPro"/>
</dbReference>
<dbReference type="InterPro" id="IPR029962">
    <property type="entry name" value="TBL"/>
</dbReference>
<organism evidence="4">
    <name type="scientific">Betula platyphylla</name>
    <name type="common">Asian white birch</name>
    <dbReference type="NCBI Taxonomy" id="78630"/>
    <lineage>
        <taxon>Eukaryota</taxon>
        <taxon>Viridiplantae</taxon>
        <taxon>Streptophyta</taxon>
        <taxon>Embryophyta</taxon>
        <taxon>Tracheophyta</taxon>
        <taxon>Spermatophyta</taxon>
        <taxon>Magnoliopsida</taxon>
        <taxon>eudicotyledons</taxon>
        <taxon>Gunneridae</taxon>
        <taxon>Pentapetalae</taxon>
        <taxon>rosids</taxon>
        <taxon>fabids</taxon>
        <taxon>Fagales</taxon>
        <taxon>Betulaceae</taxon>
        <taxon>Betula</taxon>
    </lineage>
</organism>
<evidence type="ECO:0000313" key="4">
    <source>
        <dbReference type="EMBL" id="WAU86934.1"/>
    </source>
</evidence>
<accession>A0A9E9L7A6</accession>
<name>A0A9E9L7A6_BETPL</name>
<feature type="chain" id="PRO_5039483396" evidence="2">
    <location>
        <begin position="20"/>
        <end position="316"/>
    </location>
</feature>
<dbReference type="AlphaFoldDB" id="A0A9E9L7A6"/>
<dbReference type="Pfam" id="PF13839">
    <property type="entry name" value="PC-Esterase"/>
    <property type="match status" value="1"/>
</dbReference>
<dbReference type="InterPro" id="IPR026057">
    <property type="entry name" value="TBL_C"/>
</dbReference>
<keyword evidence="2" id="KW-0732">Signal</keyword>
<dbReference type="PANTHER" id="PTHR32285">
    <property type="entry name" value="PROTEIN TRICHOME BIREFRINGENCE-LIKE 9-RELATED"/>
    <property type="match status" value="1"/>
</dbReference>
<evidence type="ECO:0000256" key="2">
    <source>
        <dbReference type="SAM" id="SignalP"/>
    </source>
</evidence>
<feature type="domain" description="Trichome birefringence-like C-terminal" evidence="3">
    <location>
        <begin position="68"/>
        <end position="313"/>
    </location>
</feature>
<dbReference type="PANTHER" id="PTHR32285:SF149">
    <property type="entry name" value="TRICHOME BIREFRINGENCE-LIKE N-TERMINAL DOMAIN-CONTAINING PROTEIN"/>
    <property type="match status" value="1"/>
</dbReference>